<reference evidence="12 13" key="1">
    <citation type="submission" date="2021-05" db="EMBL/GenBank/DDBJ databases">
        <title>Aequorivita echinoideorum JCM 30378 genome.</title>
        <authorList>
            <person name="Zhang H."/>
            <person name="Li C."/>
        </authorList>
    </citation>
    <scope>NUCLEOTIDE SEQUENCE [LARGE SCALE GENOMIC DNA]</scope>
    <source>
        <strain evidence="12 13">JCM30378</strain>
    </source>
</reference>
<keyword evidence="7" id="KW-0067">ATP-binding</keyword>
<evidence type="ECO:0000256" key="10">
    <source>
        <dbReference type="SAM" id="SignalP"/>
    </source>
</evidence>
<dbReference type="SMART" id="SM00387">
    <property type="entry name" value="HATPase_c"/>
    <property type="match status" value="1"/>
</dbReference>
<dbReference type="Pfam" id="PF07495">
    <property type="entry name" value="Y_Y_Y"/>
    <property type="match status" value="1"/>
</dbReference>
<accession>A0ABS5S127</accession>
<dbReference type="InterPro" id="IPR050482">
    <property type="entry name" value="Sensor_HK_TwoCompSys"/>
</dbReference>
<keyword evidence="13" id="KW-1185">Reference proteome</keyword>
<dbReference type="Gene3D" id="3.30.565.10">
    <property type="entry name" value="Histidine kinase-like ATPase, C-terminal domain"/>
    <property type="match status" value="1"/>
</dbReference>
<keyword evidence="4" id="KW-0808">Transferase</keyword>
<name>A0ABS5S127_9FLAO</name>
<evidence type="ECO:0000256" key="5">
    <source>
        <dbReference type="ARBA" id="ARBA00022741"/>
    </source>
</evidence>
<dbReference type="InterPro" id="IPR036890">
    <property type="entry name" value="HATPase_C_sf"/>
</dbReference>
<dbReference type="EMBL" id="JAHCTB010000001">
    <property type="protein sequence ID" value="MBT0606917.1"/>
    <property type="molecule type" value="Genomic_DNA"/>
</dbReference>
<evidence type="ECO:0000256" key="3">
    <source>
        <dbReference type="ARBA" id="ARBA00022553"/>
    </source>
</evidence>
<feature type="signal peptide" evidence="10">
    <location>
        <begin position="1"/>
        <end position="20"/>
    </location>
</feature>
<evidence type="ECO:0000256" key="8">
    <source>
        <dbReference type="ARBA" id="ARBA00023012"/>
    </source>
</evidence>
<dbReference type="Pfam" id="PF07730">
    <property type="entry name" value="HisKA_3"/>
    <property type="match status" value="1"/>
</dbReference>
<dbReference type="Gene3D" id="1.20.5.1930">
    <property type="match status" value="1"/>
</dbReference>
<dbReference type="PANTHER" id="PTHR24421">
    <property type="entry name" value="NITRATE/NITRITE SENSOR PROTEIN NARX-RELATED"/>
    <property type="match status" value="1"/>
</dbReference>
<dbReference type="InterPro" id="IPR003594">
    <property type="entry name" value="HATPase_dom"/>
</dbReference>
<dbReference type="InterPro" id="IPR013783">
    <property type="entry name" value="Ig-like_fold"/>
</dbReference>
<keyword evidence="6" id="KW-0418">Kinase</keyword>
<keyword evidence="10" id="KW-0732">Signal</keyword>
<dbReference type="InterPro" id="IPR011110">
    <property type="entry name" value="Reg_prop"/>
</dbReference>
<comment type="catalytic activity">
    <reaction evidence="1">
        <text>ATP + protein L-histidine = ADP + protein N-phospho-L-histidine.</text>
        <dbReference type="EC" id="2.7.13.3"/>
    </reaction>
</comment>
<organism evidence="12 13">
    <name type="scientific">Aequorivita echinoideorum</name>
    <dbReference type="NCBI Taxonomy" id="1549647"/>
    <lineage>
        <taxon>Bacteria</taxon>
        <taxon>Pseudomonadati</taxon>
        <taxon>Bacteroidota</taxon>
        <taxon>Flavobacteriia</taxon>
        <taxon>Flavobacteriales</taxon>
        <taxon>Flavobacteriaceae</taxon>
        <taxon>Aequorivita</taxon>
    </lineage>
</organism>
<evidence type="ECO:0000256" key="2">
    <source>
        <dbReference type="ARBA" id="ARBA00012438"/>
    </source>
</evidence>
<feature type="transmembrane region" description="Helical" evidence="9">
    <location>
        <begin position="728"/>
        <end position="746"/>
    </location>
</feature>
<evidence type="ECO:0000256" key="9">
    <source>
        <dbReference type="SAM" id="Phobius"/>
    </source>
</evidence>
<dbReference type="SUPFAM" id="SSF55874">
    <property type="entry name" value="ATPase domain of HSP90 chaperone/DNA topoisomerase II/histidine kinase"/>
    <property type="match status" value="1"/>
</dbReference>
<dbReference type="EC" id="2.7.13.3" evidence="2"/>
<dbReference type="Gene3D" id="2.60.40.10">
    <property type="entry name" value="Immunoglobulins"/>
    <property type="match status" value="1"/>
</dbReference>
<keyword evidence="8" id="KW-0902">Two-component regulatory system</keyword>
<dbReference type="InterPro" id="IPR005467">
    <property type="entry name" value="His_kinase_dom"/>
</dbReference>
<dbReference type="InterPro" id="IPR011123">
    <property type="entry name" value="Y_Y_Y"/>
</dbReference>
<keyword evidence="5" id="KW-0547">Nucleotide-binding</keyword>
<feature type="chain" id="PRO_5046347182" description="histidine kinase" evidence="10">
    <location>
        <begin position="21"/>
        <end position="956"/>
    </location>
</feature>
<evidence type="ECO:0000313" key="13">
    <source>
        <dbReference type="Proteomes" id="UP001297092"/>
    </source>
</evidence>
<dbReference type="Pfam" id="PF02518">
    <property type="entry name" value="HATPase_c"/>
    <property type="match status" value="1"/>
</dbReference>
<dbReference type="Gene3D" id="2.130.10.10">
    <property type="entry name" value="YVTN repeat-like/Quinoprotein amine dehydrogenase"/>
    <property type="match status" value="2"/>
</dbReference>
<dbReference type="InterPro" id="IPR011712">
    <property type="entry name" value="Sig_transdc_His_kin_sub3_dim/P"/>
</dbReference>
<dbReference type="Proteomes" id="UP001297092">
    <property type="component" value="Unassembled WGS sequence"/>
</dbReference>
<sequence>MKLLKLVICSLLFITNCAIAQKYSFKNFTIEDGLVSNETSDIFQDKKNRIWVTSTGGVSCFNGKSFTNYSTKNGLASNVAFSIFEDSKGRIWVGTLNNGISIIENGRVRNPQGIDFSTLGSCNDFLEAADGTIYIFFSKAIATFKNEKLELIENLHNNEKINSIESAEWYDSNTIYMASLSSGVLKWTLNPQKIEIFNNETHGINNICYSIYVDKNKDVWVGAYGELNRFSKGNLKKFSFDKEDFDKNRIYHIWEENENEFILSTEGNGFGIFNKNTGKIKFYNEAQGLPSRYIYTSIKDTEGNHWFTSFGKGIIRFRDTAFKIYDEDHGLPSNSVTELVEWKQDWLVGTDNGLVAIKDGNVQNVLIDGRVVNNLSVTSENNLLVATDKNTVEFSEEQKPKIIDEGYFNLAYKDKGKYYLFGTNEIKIMENDTFHKFRTGKAIAINALDDRYILTKISGLYQLHNNKLDTIPGLSPFETSDFHSTDVINKNELLAGSEKELFHIKLQNGIYKIRSFRMNRFSSLHHFRALRVVGNALWLGGRDVICKVDLKLLLEKDSVKIKYFKTAKNFLANDIDFNSFTMTSDSTLLATSVNGILAFNESSYKTNTQAPKLDISEILLFSEPLVDSIYKTKTGIRLPHQKNYLTFTMEAITFTNPENVHYKYRLKGLREGDTWSQPTMDAQVVFSYLPPGNYTFEFTADNGDGIWQENPYTYSFVIDLPFWKTWEFWFSTLILLGGCVFAVSYYRNKALLRRSEAYSHGLIRAQEEERTRVARELHDSVGQKLMLLTKKTKDTGNVEMESLAGNTLEELRSISRGLHPANLEKLGISAALRNMIDEIDANTNIFFTHEIEQIDALLSKEASLHLYRIIQEVLSNMVKHAQAKSAMIRIQTTGNTIETVIRDNGKGFVISEKMKTSGSLGMNTLYERAKILNSKLDIKSQINKGTTVKLTIPISA</sequence>
<dbReference type="InterPro" id="IPR015943">
    <property type="entry name" value="WD40/YVTN_repeat-like_dom_sf"/>
</dbReference>
<evidence type="ECO:0000256" key="4">
    <source>
        <dbReference type="ARBA" id="ARBA00022679"/>
    </source>
</evidence>
<protein>
    <recommendedName>
        <fullName evidence="2">histidine kinase</fullName>
        <ecNumber evidence="2">2.7.13.3</ecNumber>
    </recommendedName>
</protein>
<dbReference type="SUPFAM" id="SSF63829">
    <property type="entry name" value="Calcium-dependent phosphotriesterase"/>
    <property type="match status" value="2"/>
</dbReference>
<dbReference type="RefSeq" id="WP_214111788.1">
    <property type="nucleotide sequence ID" value="NZ_JAHCTB010000001.1"/>
</dbReference>
<comment type="caution">
    <text evidence="12">The sequence shown here is derived from an EMBL/GenBank/DDBJ whole genome shotgun (WGS) entry which is preliminary data.</text>
</comment>
<gene>
    <name evidence="12" type="ORF">KIV10_01865</name>
</gene>
<keyword evidence="3" id="KW-0597">Phosphoprotein</keyword>
<evidence type="ECO:0000259" key="11">
    <source>
        <dbReference type="PROSITE" id="PS50109"/>
    </source>
</evidence>
<dbReference type="CDD" id="cd16917">
    <property type="entry name" value="HATPase_UhpB-NarQ-NarX-like"/>
    <property type="match status" value="1"/>
</dbReference>
<keyword evidence="9" id="KW-0472">Membrane</keyword>
<feature type="domain" description="Histidine kinase" evidence="11">
    <location>
        <begin position="772"/>
        <end position="956"/>
    </location>
</feature>
<keyword evidence="9" id="KW-0812">Transmembrane</keyword>
<dbReference type="PANTHER" id="PTHR24421:SF10">
    <property type="entry name" value="NITRATE_NITRITE SENSOR PROTEIN NARQ"/>
    <property type="match status" value="1"/>
</dbReference>
<proteinExistence type="predicted"/>
<dbReference type="Pfam" id="PF07494">
    <property type="entry name" value="Reg_prop"/>
    <property type="match status" value="1"/>
</dbReference>
<dbReference type="PROSITE" id="PS50109">
    <property type="entry name" value="HIS_KIN"/>
    <property type="match status" value="1"/>
</dbReference>
<evidence type="ECO:0000313" key="12">
    <source>
        <dbReference type="EMBL" id="MBT0606917.1"/>
    </source>
</evidence>
<keyword evidence="9" id="KW-1133">Transmembrane helix</keyword>
<evidence type="ECO:0000256" key="6">
    <source>
        <dbReference type="ARBA" id="ARBA00022777"/>
    </source>
</evidence>
<evidence type="ECO:0000256" key="1">
    <source>
        <dbReference type="ARBA" id="ARBA00000085"/>
    </source>
</evidence>
<evidence type="ECO:0000256" key="7">
    <source>
        <dbReference type="ARBA" id="ARBA00022840"/>
    </source>
</evidence>